<dbReference type="RefSeq" id="WP_207362942.1">
    <property type="nucleotide sequence ID" value="NZ_JAFMYV010000001.1"/>
</dbReference>
<dbReference type="Proteomes" id="UP000664034">
    <property type="component" value="Unassembled WGS sequence"/>
</dbReference>
<organism evidence="1 2">
    <name type="scientific">Fibrella rubiginis</name>
    <dbReference type="NCBI Taxonomy" id="2817060"/>
    <lineage>
        <taxon>Bacteria</taxon>
        <taxon>Pseudomonadati</taxon>
        <taxon>Bacteroidota</taxon>
        <taxon>Cytophagia</taxon>
        <taxon>Cytophagales</taxon>
        <taxon>Spirosomataceae</taxon>
        <taxon>Fibrella</taxon>
    </lineage>
</organism>
<accession>A0A939GF40</accession>
<evidence type="ECO:0000313" key="1">
    <source>
        <dbReference type="EMBL" id="MBO0935387.1"/>
    </source>
</evidence>
<reference evidence="1" key="1">
    <citation type="submission" date="2021-03" db="EMBL/GenBank/DDBJ databases">
        <title>Fibrella sp. HMF5335 genome sequencing and assembly.</title>
        <authorList>
            <person name="Kang H."/>
            <person name="Kim H."/>
            <person name="Bae S."/>
            <person name="Joh K."/>
        </authorList>
    </citation>
    <scope>NUCLEOTIDE SEQUENCE</scope>
    <source>
        <strain evidence="1">HMF5335</strain>
    </source>
</reference>
<sequence length="203" mass="23016">MRLLICVLLALASITCRQKDNFIPVPDQHGGFVEMTANGKSLDDPACPICPKDVASLKLVCYARQEADTTIQALNGVFRYIWIDLYDNTGDDVGQVYFRVSNFNPGRKQLMQDAPPLWNSMTTYIDYWDWDTPLGVFDFDSTQPYTLVIDKYDAVEQYVEGRFDVGYSSADVSIPMRSNPSTVRLAGRFKAKIRLVKEGEFIE</sequence>
<comment type="caution">
    <text evidence="1">The sequence shown here is derived from an EMBL/GenBank/DDBJ whole genome shotgun (WGS) entry which is preliminary data.</text>
</comment>
<proteinExistence type="predicted"/>
<keyword evidence="2" id="KW-1185">Reference proteome</keyword>
<evidence type="ECO:0000313" key="2">
    <source>
        <dbReference type="Proteomes" id="UP000664034"/>
    </source>
</evidence>
<dbReference type="EMBL" id="JAFMYV010000001">
    <property type="protein sequence ID" value="MBO0935387.1"/>
    <property type="molecule type" value="Genomic_DNA"/>
</dbReference>
<dbReference type="AlphaFoldDB" id="A0A939GF40"/>
<gene>
    <name evidence="1" type="ORF">J2I47_02380</name>
</gene>
<name>A0A939GF40_9BACT</name>
<protein>
    <submittedName>
        <fullName evidence="1">Uncharacterized protein</fullName>
    </submittedName>
</protein>